<gene>
    <name evidence="1" type="ORF">JCM16418_5137</name>
</gene>
<evidence type="ECO:0000313" key="1">
    <source>
        <dbReference type="EMBL" id="GAF10903.1"/>
    </source>
</evidence>
<protein>
    <submittedName>
        <fullName evidence="1">Uncharacterized protein</fullName>
    </submittedName>
</protein>
<dbReference type="OrthoDB" id="2625675at2"/>
<name>W7YUK5_9BACL</name>
<evidence type="ECO:0000313" key="2">
    <source>
        <dbReference type="Proteomes" id="UP000019364"/>
    </source>
</evidence>
<dbReference type="EMBL" id="BAVZ01000047">
    <property type="protein sequence ID" value="GAF10903.1"/>
    <property type="molecule type" value="Genomic_DNA"/>
</dbReference>
<dbReference type="AlphaFoldDB" id="W7YUK5"/>
<keyword evidence="2" id="KW-1185">Reference proteome</keyword>
<sequence>MNIKIAEEKLNTLKTNGVKLTSKQISYLDNHYDPIDNLESLVFHWTPEELILRASNETLKDFESIAGYDFSIDLAPLFVKLGEESLMVVNSKDDIQFFKQVVIDIMHNTNIDDEGNYIDEE</sequence>
<dbReference type="Proteomes" id="UP000019364">
    <property type="component" value="Unassembled WGS sequence"/>
</dbReference>
<reference evidence="1 2" key="1">
    <citation type="journal article" date="2014" name="Genome Announc.">
        <title>Draft Genome Sequence of Paenibacillus pini JCM 16418T, Isolated from the Rhizosphere of Pine Tree.</title>
        <authorList>
            <person name="Yuki M."/>
            <person name="Oshima K."/>
            <person name="Suda W."/>
            <person name="Oshida Y."/>
            <person name="Kitamura K."/>
            <person name="Iida Y."/>
            <person name="Hattori M."/>
            <person name="Ohkuma M."/>
        </authorList>
    </citation>
    <scope>NUCLEOTIDE SEQUENCE [LARGE SCALE GENOMIC DNA]</scope>
    <source>
        <strain evidence="1 2">JCM 16418</strain>
    </source>
</reference>
<comment type="caution">
    <text evidence="1">The sequence shown here is derived from an EMBL/GenBank/DDBJ whole genome shotgun (WGS) entry which is preliminary data.</text>
</comment>
<organism evidence="1 2">
    <name type="scientific">Paenibacillus pini JCM 16418</name>
    <dbReference type="NCBI Taxonomy" id="1236976"/>
    <lineage>
        <taxon>Bacteria</taxon>
        <taxon>Bacillati</taxon>
        <taxon>Bacillota</taxon>
        <taxon>Bacilli</taxon>
        <taxon>Bacillales</taxon>
        <taxon>Paenibacillaceae</taxon>
        <taxon>Paenibacillus</taxon>
    </lineage>
</organism>
<proteinExistence type="predicted"/>
<accession>W7YUK5</accession>